<evidence type="ECO:0000256" key="7">
    <source>
        <dbReference type="ARBA" id="ARBA00022982"/>
    </source>
</evidence>
<proteinExistence type="predicted"/>
<dbReference type="InterPro" id="IPR043205">
    <property type="entry name" value="CYB561/CYBRD1-like"/>
</dbReference>
<evidence type="ECO:0000256" key="11">
    <source>
        <dbReference type="ARBA" id="ARBA00024225"/>
    </source>
</evidence>
<keyword evidence="5 13" id="KW-0812">Transmembrane</keyword>
<reference evidence="15" key="1">
    <citation type="submission" date="2021-01" db="UniProtKB">
        <authorList>
            <consortium name="EnsemblPlants"/>
        </authorList>
    </citation>
    <scope>IDENTIFICATION</scope>
</reference>
<feature type="transmembrane region" description="Helical" evidence="13">
    <location>
        <begin position="195"/>
        <end position="215"/>
    </location>
</feature>
<protein>
    <recommendedName>
        <fullName evidence="11">ascorbate ferrireductase (transmembrane)</fullName>
        <ecNumber evidence="11">7.2.1.3</ecNumber>
    </recommendedName>
</protein>
<comment type="cofactor">
    <cofactor evidence="1">
        <name>heme b</name>
        <dbReference type="ChEBI" id="CHEBI:60344"/>
    </cofactor>
</comment>
<evidence type="ECO:0000256" key="1">
    <source>
        <dbReference type="ARBA" id="ARBA00001970"/>
    </source>
</evidence>
<evidence type="ECO:0000259" key="14">
    <source>
        <dbReference type="PROSITE" id="PS50939"/>
    </source>
</evidence>
<dbReference type="GO" id="GO:0140571">
    <property type="term" value="F:transmembrane ascorbate ferrireductase activity"/>
    <property type="evidence" value="ECO:0007669"/>
    <property type="project" value="UniProtKB-EC"/>
</dbReference>
<keyword evidence="3" id="KW-0813">Transport</keyword>
<dbReference type="Pfam" id="PF03188">
    <property type="entry name" value="Cytochrom_B561"/>
    <property type="match status" value="1"/>
</dbReference>
<evidence type="ECO:0000256" key="5">
    <source>
        <dbReference type="ARBA" id="ARBA00022692"/>
    </source>
</evidence>
<feature type="transmembrane region" description="Helical" evidence="13">
    <location>
        <begin position="129"/>
        <end position="147"/>
    </location>
</feature>
<dbReference type="PANTHER" id="PTHR10106">
    <property type="entry name" value="CYTOCHROME B561-RELATED"/>
    <property type="match status" value="1"/>
</dbReference>
<dbReference type="InterPro" id="IPR006593">
    <property type="entry name" value="Cyt_b561/ferric_Rdtase_TM"/>
</dbReference>
<keyword evidence="7" id="KW-0249">Electron transport</keyword>
<evidence type="ECO:0000256" key="3">
    <source>
        <dbReference type="ARBA" id="ARBA00022448"/>
    </source>
</evidence>
<keyword evidence="10 13" id="KW-0472">Membrane</keyword>
<evidence type="ECO:0000256" key="10">
    <source>
        <dbReference type="ARBA" id="ARBA00023136"/>
    </source>
</evidence>
<feature type="transmembrane region" description="Helical" evidence="13">
    <location>
        <begin position="59"/>
        <end position="76"/>
    </location>
</feature>
<comment type="catalytic activity">
    <reaction evidence="12">
        <text>Fe(3+)(out) + L-ascorbate(in) = monodehydro-L-ascorbate radical(in) + Fe(2+)(out) + H(+)</text>
        <dbReference type="Rhea" id="RHEA:30403"/>
        <dbReference type="ChEBI" id="CHEBI:15378"/>
        <dbReference type="ChEBI" id="CHEBI:29033"/>
        <dbReference type="ChEBI" id="CHEBI:29034"/>
        <dbReference type="ChEBI" id="CHEBI:38290"/>
        <dbReference type="ChEBI" id="CHEBI:59513"/>
        <dbReference type="EC" id="7.2.1.3"/>
    </reaction>
</comment>
<dbReference type="Proteomes" id="UP000594263">
    <property type="component" value="Unplaced"/>
</dbReference>
<evidence type="ECO:0000313" key="16">
    <source>
        <dbReference type="Proteomes" id="UP000594263"/>
    </source>
</evidence>
<dbReference type="FunFam" id="1.20.120.1770:FF:000001">
    <property type="entry name" value="Cytochrome b reductase 1"/>
    <property type="match status" value="1"/>
</dbReference>
<evidence type="ECO:0000256" key="6">
    <source>
        <dbReference type="ARBA" id="ARBA00022723"/>
    </source>
</evidence>
<feature type="transmembrane region" description="Helical" evidence="13">
    <location>
        <begin position="20"/>
        <end position="39"/>
    </location>
</feature>
<evidence type="ECO:0000256" key="4">
    <source>
        <dbReference type="ARBA" id="ARBA00022617"/>
    </source>
</evidence>
<evidence type="ECO:0000256" key="8">
    <source>
        <dbReference type="ARBA" id="ARBA00022989"/>
    </source>
</evidence>
<dbReference type="PANTHER" id="PTHR10106:SF15">
    <property type="entry name" value="TRANSMEMBRANE ASCORBATE FERRIREDUCTASE 3-RELATED"/>
    <property type="match status" value="1"/>
</dbReference>
<keyword evidence="16" id="KW-1185">Reference proteome</keyword>
<keyword evidence="8 13" id="KW-1133">Transmembrane helix</keyword>
<name>A0A7N1A8H1_KALFE</name>
<dbReference type="GO" id="GO:0046872">
    <property type="term" value="F:metal ion binding"/>
    <property type="evidence" value="ECO:0007669"/>
    <property type="project" value="UniProtKB-KW"/>
</dbReference>
<accession>A0A7N1A8H1</accession>
<keyword evidence="6" id="KW-0479">Metal-binding</keyword>
<evidence type="ECO:0000256" key="9">
    <source>
        <dbReference type="ARBA" id="ARBA00023004"/>
    </source>
</evidence>
<evidence type="ECO:0000313" key="15">
    <source>
        <dbReference type="EnsemblPlants" id="Kaladp0457s0019.1.v1.1"/>
    </source>
</evidence>
<evidence type="ECO:0000256" key="12">
    <source>
        <dbReference type="ARBA" id="ARBA00051575"/>
    </source>
</evidence>
<dbReference type="EnsemblPlants" id="Kaladp0457s0019.1.v1.1">
    <property type="protein sequence ID" value="Kaladp0457s0019.1.v1.1"/>
    <property type="gene ID" value="Kaladp0457s0019.v1.1"/>
</dbReference>
<dbReference type="Gramene" id="Kaladp0457s0019.1.v1.1">
    <property type="protein sequence ID" value="Kaladp0457s0019.1.v1.1"/>
    <property type="gene ID" value="Kaladp0457s0019.v1.1"/>
</dbReference>
<dbReference type="AlphaFoldDB" id="A0A7N1A8H1"/>
<dbReference type="PROSITE" id="PS50939">
    <property type="entry name" value="CYTOCHROME_B561"/>
    <property type="match status" value="1"/>
</dbReference>
<feature type="transmembrane region" description="Helical" evidence="13">
    <location>
        <begin position="159"/>
        <end position="180"/>
    </location>
</feature>
<dbReference type="Gene3D" id="1.20.120.1770">
    <property type="match status" value="1"/>
</dbReference>
<dbReference type="GO" id="GO:0016020">
    <property type="term" value="C:membrane"/>
    <property type="evidence" value="ECO:0007669"/>
    <property type="project" value="UniProtKB-SubCell"/>
</dbReference>
<dbReference type="EC" id="7.2.1.3" evidence="11"/>
<organism evidence="15 16">
    <name type="scientific">Kalanchoe fedtschenkoi</name>
    <name type="common">Lavender scallops</name>
    <name type="synonym">South American air plant</name>
    <dbReference type="NCBI Taxonomy" id="63787"/>
    <lineage>
        <taxon>Eukaryota</taxon>
        <taxon>Viridiplantae</taxon>
        <taxon>Streptophyta</taxon>
        <taxon>Embryophyta</taxon>
        <taxon>Tracheophyta</taxon>
        <taxon>Spermatophyta</taxon>
        <taxon>Magnoliopsida</taxon>
        <taxon>eudicotyledons</taxon>
        <taxon>Gunneridae</taxon>
        <taxon>Pentapetalae</taxon>
        <taxon>Saxifragales</taxon>
        <taxon>Crassulaceae</taxon>
        <taxon>Kalanchoe</taxon>
    </lineage>
</organism>
<evidence type="ECO:0000256" key="2">
    <source>
        <dbReference type="ARBA" id="ARBA00004141"/>
    </source>
</evidence>
<feature type="transmembrane region" description="Helical" evidence="13">
    <location>
        <begin position="88"/>
        <end position="109"/>
    </location>
</feature>
<comment type="subcellular location">
    <subcellularLocation>
        <location evidence="2">Membrane</location>
        <topology evidence="2">Multi-pass membrane protein</topology>
    </subcellularLocation>
</comment>
<sequence>MMNVRGRSLQKTPSSGLSMVAQLFGITAIVLMLVWLLHYGKGFDLNSNDPTRIFNLHPLLMFCGFIFMAGEAMMVYRTVKVGRPALKLIHMTFQLIALGLGVVGIYAAFKFHKEIHLSHMTSLHAWIGIATYGLFLLQFLFGLPMVVKSRPDGEISLPWHVCFGRMLFYMAICTAISGLMQKQVVLKLKMCPENSLINFTAAAILLFGIAVELSISLPRFV</sequence>
<dbReference type="SMART" id="SM00665">
    <property type="entry name" value="B561"/>
    <property type="match status" value="1"/>
</dbReference>
<keyword evidence="9" id="KW-0408">Iron</keyword>
<evidence type="ECO:0000256" key="13">
    <source>
        <dbReference type="SAM" id="Phobius"/>
    </source>
</evidence>
<keyword evidence="4" id="KW-0349">Heme</keyword>
<feature type="domain" description="Cytochrome b561" evidence="14">
    <location>
        <begin position="20"/>
        <end position="216"/>
    </location>
</feature>